<name>A0A183CWV8_9BILA</name>
<gene>
    <name evidence="2" type="ORF">GPUH_LOCUS949</name>
</gene>
<keyword evidence="1" id="KW-0812">Transmembrane</keyword>
<reference evidence="2 3" key="2">
    <citation type="submission" date="2018-11" db="EMBL/GenBank/DDBJ databases">
        <authorList>
            <consortium name="Pathogen Informatics"/>
        </authorList>
    </citation>
    <scope>NUCLEOTIDE SEQUENCE [LARGE SCALE GENOMIC DNA]</scope>
</reference>
<keyword evidence="1" id="KW-0472">Membrane</keyword>
<proteinExistence type="predicted"/>
<sequence>MVQMLMLSKTVVGMYNYRPMAWNGDLEKAQRKCFVSFATYNITMTALNLPLFVSFMLDVLVVLFPACGFQKGVGFMHSSNFVSTITDFIASVCISVLYFCPTFPSKIAARSETVDNQFRAAISGIVTIIALEPYRKAFLSMLPTKMQMSKIYSMNDHVVNVKARETPI</sequence>
<protein>
    <submittedName>
        <fullName evidence="4">7TM_GPCR_Srx domain-containing protein</fullName>
    </submittedName>
</protein>
<organism evidence="4">
    <name type="scientific">Gongylonema pulchrum</name>
    <dbReference type="NCBI Taxonomy" id="637853"/>
    <lineage>
        <taxon>Eukaryota</taxon>
        <taxon>Metazoa</taxon>
        <taxon>Ecdysozoa</taxon>
        <taxon>Nematoda</taxon>
        <taxon>Chromadorea</taxon>
        <taxon>Rhabditida</taxon>
        <taxon>Spirurina</taxon>
        <taxon>Spiruromorpha</taxon>
        <taxon>Spiruroidea</taxon>
        <taxon>Gongylonematidae</taxon>
        <taxon>Gongylonema</taxon>
    </lineage>
</organism>
<evidence type="ECO:0000313" key="3">
    <source>
        <dbReference type="Proteomes" id="UP000271098"/>
    </source>
</evidence>
<evidence type="ECO:0000313" key="2">
    <source>
        <dbReference type="EMBL" id="VDK29097.1"/>
    </source>
</evidence>
<evidence type="ECO:0000313" key="4">
    <source>
        <dbReference type="WBParaSite" id="GPUH_0000094901-mRNA-1"/>
    </source>
</evidence>
<dbReference type="WBParaSite" id="GPUH_0000094901-mRNA-1">
    <property type="protein sequence ID" value="GPUH_0000094901-mRNA-1"/>
    <property type="gene ID" value="GPUH_0000094901"/>
</dbReference>
<feature type="transmembrane region" description="Helical" evidence="1">
    <location>
        <begin position="81"/>
        <end position="99"/>
    </location>
</feature>
<feature type="transmembrane region" description="Helical" evidence="1">
    <location>
        <begin position="49"/>
        <end position="69"/>
    </location>
</feature>
<dbReference type="AlphaFoldDB" id="A0A183CWV8"/>
<keyword evidence="3" id="KW-1185">Reference proteome</keyword>
<dbReference type="EMBL" id="UYRT01001014">
    <property type="protein sequence ID" value="VDK29097.1"/>
    <property type="molecule type" value="Genomic_DNA"/>
</dbReference>
<evidence type="ECO:0000256" key="1">
    <source>
        <dbReference type="SAM" id="Phobius"/>
    </source>
</evidence>
<dbReference type="Proteomes" id="UP000271098">
    <property type="component" value="Unassembled WGS sequence"/>
</dbReference>
<keyword evidence="1" id="KW-1133">Transmembrane helix</keyword>
<reference evidence="4" key="1">
    <citation type="submission" date="2016-06" db="UniProtKB">
        <authorList>
            <consortium name="WormBaseParasite"/>
        </authorList>
    </citation>
    <scope>IDENTIFICATION</scope>
</reference>
<accession>A0A183CWV8</accession>